<dbReference type="AlphaFoldDB" id="A0A7W9BLH4"/>
<dbReference type="EMBL" id="JACIJM010000006">
    <property type="protein sequence ID" value="MBB5722655.1"/>
    <property type="molecule type" value="Genomic_DNA"/>
</dbReference>
<dbReference type="RefSeq" id="WP_183529142.1">
    <property type="nucleotide sequence ID" value="NZ_JACIJM010000006.1"/>
</dbReference>
<protein>
    <submittedName>
        <fullName evidence="1">Uncharacterized protein</fullName>
    </submittedName>
</protein>
<accession>A0A7W9BLH4</accession>
<organism evidence="1 2">
    <name type="scientific">Yoonia ponticola</name>
    <dbReference type="NCBI Taxonomy" id="1524255"/>
    <lineage>
        <taxon>Bacteria</taxon>
        <taxon>Pseudomonadati</taxon>
        <taxon>Pseudomonadota</taxon>
        <taxon>Alphaproteobacteria</taxon>
        <taxon>Rhodobacterales</taxon>
        <taxon>Paracoccaceae</taxon>
        <taxon>Yoonia</taxon>
    </lineage>
</organism>
<gene>
    <name evidence="1" type="ORF">FHS72_002285</name>
</gene>
<comment type="caution">
    <text evidence="1">The sequence shown here is derived from an EMBL/GenBank/DDBJ whole genome shotgun (WGS) entry which is preliminary data.</text>
</comment>
<keyword evidence="2" id="KW-1185">Reference proteome</keyword>
<sequence length="152" mass="17537">MRETKSYQLKIHNQLANIAWISSQELWITEHGILTVAGLRDHFGRDALKEAMKVATTCDHLRFDHGNQNVIIIDALERKGRNLAAHPFRLHCFLKTMWRFANETIVSTLPVYGDAHMFFGWVENIGGDVSKREDKPYERPGNMFSNAVRIDQ</sequence>
<reference evidence="1 2" key="1">
    <citation type="submission" date="2020-08" db="EMBL/GenBank/DDBJ databases">
        <title>Genomic Encyclopedia of Type Strains, Phase IV (KMG-IV): sequencing the most valuable type-strain genomes for metagenomic binning, comparative biology and taxonomic classification.</title>
        <authorList>
            <person name="Goeker M."/>
        </authorList>
    </citation>
    <scope>NUCLEOTIDE SEQUENCE [LARGE SCALE GENOMIC DNA]</scope>
    <source>
        <strain evidence="1 2">DSM 101064</strain>
    </source>
</reference>
<evidence type="ECO:0000313" key="2">
    <source>
        <dbReference type="Proteomes" id="UP000535415"/>
    </source>
</evidence>
<evidence type="ECO:0000313" key="1">
    <source>
        <dbReference type="EMBL" id="MBB5722655.1"/>
    </source>
</evidence>
<dbReference type="Proteomes" id="UP000535415">
    <property type="component" value="Unassembled WGS sequence"/>
</dbReference>
<proteinExistence type="predicted"/>
<name>A0A7W9BLH4_9RHOB</name>